<dbReference type="CDD" id="cd06558">
    <property type="entry name" value="crotonase-like"/>
    <property type="match status" value="1"/>
</dbReference>
<comment type="similarity">
    <text evidence="2">Belongs to the enoyl-CoA hydratase/isomerase family.</text>
</comment>
<evidence type="ECO:0000259" key="3">
    <source>
        <dbReference type="Pfam" id="PF16113"/>
    </source>
</evidence>
<sequence length="270" mass="30446">MALGDLLERENTNQVVFEGNSFMKKVTLNRPRKVNTLTLEMVAIIDGMVMGGGAIVFMLARFKIVTENTVFALPEGAVGSHVGGSYFLSRLPGYFGEYLGLTGARIDGAEMISCGLATHFVLSKDLQLLENALDKLDSSDESAISQLISEFIHKPNIKQLSAYSSQLNYIEFKQIRGGRKHNLKKCLIIDYTTFCHVLLRTVSNDLFEGVRAKLIEKDEKPKWQPVNLELVTKKMLDRFFDKLVDEENWEFIKLSPRSNLVDNIVSYSKL</sequence>
<dbReference type="PANTHER" id="PTHR43176:SF6">
    <property type="entry name" value="3-HYDROXYISOBUTYRYL-COA HYDROLASE"/>
    <property type="match status" value="1"/>
</dbReference>
<dbReference type="GO" id="GO:0003860">
    <property type="term" value="F:3-hydroxyisobutyryl-CoA hydrolase activity"/>
    <property type="evidence" value="ECO:0007669"/>
    <property type="project" value="UniProtKB-UniRule"/>
</dbReference>
<gene>
    <name evidence="4" type="ORF">EZV62_013744</name>
</gene>
<dbReference type="InterPro" id="IPR029045">
    <property type="entry name" value="ClpP/crotonase-like_dom_sf"/>
</dbReference>
<dbReference type="EMBL" id="VAHF01000005">
    <property type="protein sequence ID" value="TXG62381.1"/>
    <property type="molecule type" value="Genomic_DNA"/>
</dbReference>
<accession>A0A5C7HZ54</accession>
<comment type="function">
    <text evidence="2">Hydrolyzes 3-hydroxyisobutyryl-CoA (HIBYL-CoA), a saline catabolite. Has high activity toward isobutyryl-CoA. Could be an isobutyryl-CoA dehydrogenase that functions in valine catabolism.</text>
</comment>
<reference evidence="5" key="1">
    <citation type="journal article" date="2019" name="Gigascience">
        <title>De novo genome assembly of the endangered Acer yangbiense, a plant species with extremely small populations endemic to Yunnan Province, China.</title>
        <authorList>
            <person name="Yang J."/>
            <person name="Wariss H.M."/>
            <person name="Tao L."/>
            <person name="Zhang R."/>
            <person name="Yun Q."/>
            <person name="Hollingsworth P."/>
            <person name="Dao Z."/>
            <person name="Luo G."/>
            <person name="Guo H."/>
            <person name="Ma Y."/>
            <person name="Sun W."/>
        </authorList>
    </citation>
    <scope>NUCLEOTIDE SEQUENCE [LARGE SCALE GENOMIC DNA]</scope>
    <source>
        <strain evidence="5">cv. Malutang</strain>
    </source>
</reference>
<dbReference type="Gene3D" id="3.90.226.10">
    <property type="entry name" value="2-enoyl-CoA Hydratase, Chain A, domain 1"/>
    <property type="match status" value="1"/>
</dbReference>
<feature type="domain" description="Enoyl-CoA hydratase/isomerase" evidence="3">
    <location>
        <begin position="41"/>
        <end position="165"/>
    </location>
</feature>
<evidence type="ECO:0000313" key="4">
    <source>
        <dbReference type="EMBL" id="TXG62381.1"/>
    </source>
</evidence>
<dbReference type="SUPFAM" id="SSF52096">
    <property type="entry name" value="ClpP/crotonase"/>
    <property type="match status" value="1"/>
</dbReference>
<dbReference type="EC" id="3.1.2.4" evidence="2"/>
<comment type="pathway">
    <text evidence="2">Amino-acid degradation; L-valine degradation.</text>
</comment>
<dbReference type="Pfam" id="PF16113">
    <property type="entry name" value="ECH_2"/>
    <property type="match status" value="1"/>
</dbReference>
<keyword evidence="1 2" id="KW-0378">Hydrolase</keyword>
<protein>
    <recommendedName>
        <fullName evidence="2">3-hydroxyisobutyryl-CoA hydrolase</fullName>
        <shortName evidence="2">HIB-CoA hydrolase</shortName>
        <shortName evidence="2">HIBYL-CoA-H</shortName>
        <ecNumber evidence="2">3.1.2.4</ecNumber>
    </recommendedName>
    <alternativeName>
        <fullName evidence="2">3-hydroxyisobutyryl-coenzyme A hydrolase</fullName>
    </alternativeName>
</protein>
<comment type="caution">
    <text evidence="4">The sequence shown here is derived from an EMBL/GenBank/DDBJ whole genome shotgun (WGS) entry which is preliminary data.</text>
</comment>
<evidence type="ECO:0000313" key="5">
    <source>
        <dbReference type="Proteomes" id="UP000323000"/>
    </source>
</evidence>
<dbReference type="PANTHER" id="PTHR43176">
    <property type="entry name" value="3-HYDROXYISOBUTYRYL-COA HYDROLASE-RELATED"/>
    <property type="match status" value="1"/>
</dbReference>
<comment type="catalytic activity">
    <reaction evidence="2">
        <text>3-hydroxy-2-methylpropanoyl-CoA + H2O = 3-hydroxy-2-methylpropanoate + CoA + H(+)</text>
        <dbReference type="Rhea" id="RHEA:20888"/>
        <dbReference type="ChEBI" id="CHEBI:11805"/>
        <dbReference type="ChEBI" id="CHEBI:15377"/>
        <dbReference type="ChEBI" id="CHEBI:15378"/>
        <dbReference type="ChEBI" id="CHEBI:57287"/>
        <dbReference type="ChEBI" id="CHEBI:57340"/>
        <dbReference type="EC" id="3.1.2.4"/>
    </reaction>
</comment>
<dbReference type="AlphaFoldDB" id="A0A5C7HZ54"/>
<evidence type="ECO:0000256" key="2">
    <source>
        <dbReference type="RuleBase" id="RU369070"/>
    </source>
</evidence>
<dbReference type="OrthoDB" id="16820at2759"/>
<evidence type="ECO:0000256" key="1">
    <source>
        <dbReference type="ARBA" id="ARBA00022801"/>
    </source>
</evidence>
<dbReference type="GO" id="GO:0006574">
    <property type="term" value="P:L-valine catabolic process"/>
    <property type="evidence" value="ECO:0007669"/>
    <property type="project" value="UniProtKB-UniRule"/>
</dbReference>
<proteinExistence type="inferred from homology"/>
<name>A0A5C7HZ54_9ROSI</name>
<dbReference type="InterPro" id="IPR045004">
    <property type="entry name" value="ECH_dom"/>
</dbReference>
<organism evidence="4 5">
    <name type="scientific">Acer yangbiense</name>
    <dbReference type="NCBI Taxonomy" id="1000413"/>
    <lineage>
        <taxon>Eukaryota</taxon>
        <taxon>Viridiplantae</taxon>
        <taxon>Streptophyta</taxon>
        <taxon>Embryophyta</taxon>
        <taxon>Tracheophyta</taxon>
        <taxon>Spermatophyta</taxon>
        <taxon>Magnoliopsida</taxon>
        <taxon>eudicotyledons</taxon>
        <taxon>Gunneridae</taxon>
        <taxon>Pentapetalae</taxon>
        <taxon>rosids</taxon>
        <taxon>malvids</taxon>
        <taxon>Sapindales</taxon>
        <taxon>Sapindaceae</taxon>
        <taxon>Hippocastanoideae</taxon>
        <taxon>Acereae</taxon>
        <taxon>Acer</taxon>
    </lineage>
</organism>
<keyword evidence="5" id="KW-1185">Reference proteome</keyword>
<dbReference type="InterPro" id="IPR032259">
    <property type="entry name" value="HIBYL-CoA-H"/>
</dbReference>
<dbReference type="Proteomes" id="UP000323000">
    <property type="component" value="Chromosome 5"/>
</dbReference>